<dbReference type="AlphaFoldDB" id="A0A0C1VJX1"/>
<feature type="transmembrane region" description="Helical" evidence="1">
    <location>
        <begin position="20"/>
        <end position="39"/>
    </location>
</feature>
<accession>A0A0C1VJX1</accession>
<protein>
    <submittedName>
        <fullName evidence="2">Uncharacterized protein</fullName>
    </submittedName>
</protein>
<evidence type="ECO:0000313" key="3">
    <source>
        <dbReference type="Proteomes" id="UP000054529"/>
    </source>
</evidence>
<evidence type="ECO:0000256" key="1">
    <source>
        <dbReference type="SAM" id="Phobius"/>
    </source>
</evidence>
<organism evidence="2 3">
    <name type="scientific">Candidatus Riesia pediculischaeffi PTSU</name>
    <dbReference type="NCBI Taxonomy" id="1401651"/>
    <lineage>
        <taxon>Bacteria</taxon>
        <taxon>Pseudomonadati</taxon>
        <taxon>Pseudomonadota</taxon>
        <taxon>Gammaproteobacteria</taxon>
        <taxon>Enterobacterales</taxon>
        <taxon>Enterobacteriaceae</taxon>
        <taxon>Candidatus Riesia</taxon>
    </lineage>
</organism>
<comment type="caution">
    <text evidence="2">The sequence shown here is derived from an EMBL/GenBank/DDBJ whole genome shotgun (WGS) entry which is preliminary data.</text>
</comment>
<name>A0A0C1VJX1_9ENTR</name>
<dbReference type="Proteomes" id="UP000054529">
    <property type="component" value="Unassembled WGS sequence"/>
</dbReference>
<keyword evidence="1" id="KW-0472">Membrane</keyword>
<sequence length="58" mass="7201">MNDDFYLKRVFKNKLFLKIFGKIFELMMQLLFFLEILYYNNTSNLQRKRTKESVDIIK</sequence>
<dbReference type="EMBL" id="AWXV01000002">
    <property type="protein sequence ID" value="KIE64160.1"/>
    <property type="molecule type" value="Genomic_DNA"/>
</dbReference>
<keyword evidence="1" id="KW-0812">Transmembrane</keyword>
<proteinExistence type="predicted"/>
<reference evidence="2 3" key="1">
    <citation type="journal article" date="2014" name="G3 (Bethesda)">
        <title>Genome sequence of Candidatus Riesia pediculischaeffi, endosymbiont of chimpanzee lice, and genomic comparison of recently acquired endosymbionts from human and chimpanzee lice.</title>
        <authorList>
            <person name="Boyd B.M."/>
            <person name="Allen J.M."/>
            <person name="de Crecy-Lagard V."/>
            <person name="Reed D.L."/>
        </authorList>
    </citation>
    <scope>NUCLEOTIDE SEQUENCE [LARGE SCALE GENOMIC DNA]</scope>
    <source>
        <strain evidence="2 3">PTSU</strain>
    </source>
</reference>
<dbReference type="HOGENOM" id="CLU_2970899_0_0_6"/>
<evidence type="ECO:0000313" key="2">
    <source>
        <dbReference type="EMBL" id="KIE64160.1"/>
    </source>
</evidence>
<gene>
    <name evidence="2" type="ORF">P689_119131</name>
</gene>
<keyword evidence="1" id="KW-1133">Transmembrane helix</keyword>